<sequence>MKEVNQEKKHKKTFIWIIVIFLSILIGATIASIPTYYSIKNKNANLSKRNENNKNYYLAQLTSLENQLIKKQSQLSKLNDNLKKINNENNNAKSDLEKEIKTLESESNILRERILSINSILKSKDMEISELLEKLKEFKDKYLPSEDVDHEDFKNDNFDIVLSTTYEKSYDTDPLKPFTKDDYSTKISLKRNYNKNNFTEKEILFEFDDNFYKKMLEYAKHMANQNNQDDISLYWEDLFVYFLSYLGANQAGAYSVNTKLFYFLIDEGDLIDIHYLNKNLDLQTVSFNLHYFYDSKNVLNIDKIYKSGKHYRIVIKIKTGTNRQPSHKYYHDKDINKYLKYYINNDWNIENYSIDEKSQNNEDIKFYWKEYKTRDEEDNMPAHVDLIIYLSAKKQKELFQNLESDINEKAAILKNILNEELKTKQWYLDLDKTYEKEITSWNVDNNNFLLEYQNRFTNNSDKMPLYFNMLRLNFLEKKDYHDNYDIFD</sequence>
<proteinExistence type="predicted"/>
<feature type="transmembrane region" description="Helical" evidence="2">
    <location>
        <begin position="14"/>
        <end position="37"/>
    </location>
</feature>
<evidence type="ECO:0000256" key="1">
    <source>
        <dbReference type="SAM" id="Coils"/>
    </source>
</evidence>
<evidence type="ECO:0000256" key="2">
    <source>
        <dbReference type="SAM" id="Phobius"/>
    </source>
</evidence>
<evidence type="ECO:0000313" key="4">
    <source>
        <dbReference type="Proteomes" id="UP000718793"/>
    </source>
</evidence>
<dbReference type="Proteomes" id="UP000718793">
    <property type="component" value="Unassembled WGS sequence"/>
</dbReference>
<organism evidence="3 4">
    <name type="scientific">Mycoplasma zalophi</name>
    <dbReference type="NCBI Taxonomy" id="191287"/>
    <lineage>
        <taxon>Bacteria</taxon>
        <taxon>Bacillati</taxon>
        <taxon>Mycoplasmatota</taxon>
        <taxon>Mollicutes</taxon>
        <taxon>Mycoplasmataceae</taxon>
        <taxon>Mycoplasma</taxon>
    </lineage>
</organism>
<gene>
    <name evidence="3" type="ORF">KQ875_00420</name>
</gene>
<dbReference type="RefSeq" id="WP_216488319.1">
    <property type="nucleotide sequence ID" value="NZ_JAHMHH010000001.1"/>
</dbReference>
<evidence type="ECO:0000313" key="3">
    <source>
        <dbReference type="EMBL" id="MBU4692062.1"/>
    </source>
</evidence>
<keyword evidence="1" id="KW-0175">Coiled coil</keyword>
<keyword evidence="2" id="KW-0472">Membrane</keyword>
<keyword evidence="2" id="KW-0812">Transmembrane</keyword>
<reference evidence="3" key="1">
    <citation type="submission" date="2021-06" db="EMBL/GenBank/DDBJ databases">
        <title>Novel Mycoplasma species detected in California sea lions (Zalophus californianus) from the USA.</title>
        <authorList>
            <person name="Volokhov D.V."/>
            <person name="Furtak V.A."/>
            <person name="Zagorodnyaya T.A."/>
        </authorList>
    </citation>
    <scope>NUCLEOTIDE SEQUENCE [LARGE SCALE GENOMIC DNA]</scope>
    <source>
        <strain evidence="3">CSL 5346</strain>
    </source>
</reference>
<keyword evidence="4" id="KW-1185">Reference proteome</keyword>
<comment type="caution">
    <text evidence="3">The sequence shown here is derived from an EMBL/GenBank/DDBJ whole genome shotgun (WGS) entry which is preliminary data.</text>
</comment>
<dbReference type="EMBL" id="JAHMHH010000001">
    <property type="protein sequence ID" value="MBU4692062.1"/>
    <property type="molecule type" value="Genomic_DNA"/>
</dbReference>
<feature type="coiled-coil region" evidence="1">
    <location>
        <begin position="61"/>
        <end position="141"/>
    </location>
</feature>
<name>A0ABS6DP11_9MOLU</name>
<accession>A0ABS6DP11</accession>
<protein>
    <recommendedName>
        <fullName evidence="5">DUF31 domain-containing protein</fullName>
    </recommendedName>
</protein>
<evidence type="ECO:0008006" key="5">
    <source>
        <dbReference type="Google" id="ProtNLM"/>
    </source>
</evidence>
<keyword evidence="2" id="KW-1133">Transmembrane helix</keyword>